<protein>
    <submittedName>
        <fullName evidence="2">Uncharacterized protein</fullName>
    </submittedName>
</protein>
<evidence type="ECO:0000313" key="3">
    <source>
        <dbReference type="Proteomes" id="UP000178631"/>
    </source>
</evidence>
<accession>A0A1F4UJJ8</accession>
<evidence type="ECO:0000313" key="2">
    <source>
        <dbReference type="EMBL" id="OGC45096.1"/>
    </source>
</evidence>
<dbReference type="SUPFAM" id="SSF75011">
    <property type="entry name" value="3-carboxy-cis,cis-mucoante lactonizing enzyme"/>
    <property type="match status" value="1"/>
</dbReference>
<sequence length="1297" mass="139390">MTNIHGLSRKKGFDLISRILPLFFLIFSFFYLLILLPNSFVKQVQAVTETRYFRSDTQSVNSLTAYTLGTTQSSSNLSTVVNTSGTGEGTSYWGIRVWKRNSSGTETEITSGTPVAQVTRTASGSGIQSATWTPPETTLATTDSIVVRVYLRVNTGSWLQGGTAPNYTTEQLGNTLLESLPWTVYYHTQDSRSNTGPPNTRYINITYFWGNSTYNSRIENFIHSSSTTVLTVGSYGTQRATVEPTTTDIPMGGAFTFVRSASSTNVTSITISNTGTISDSDLTELDLYYKQESTCSATMPVDATLFNSTSGTFSSGSSTVTGTMSVTASQVCLYVDLDIGSGATNGETIELQITNPSTQVSVSTGTVSPATAVAISGTTTVAGNQAPSFTAFSNDGPKEPGEDITFSATSTDPNGDTVSLSVCKSTGYTTDTEWNIDHALYTRIDVPLTTSSGSFLDSSGSHFYTVNTGNRTVSQYTLSTPWDITTYSYIGIFDIGSSQDNSPTTISFSTDGTKMYMAGTQNSTVFQYSLSTAWDIATLSYASKSSYIGTQETSPSDLYFNSDGTLMYLGGASDTIFQYSLSTAWDISTASYSTKYYSVTSQTSYLKALTLSQDGTKLHILDSNSDILYQYSLSTAWDISTASYSSRSLSLSHIDTGLLEFFFNGDGNKIILNSTSSTYEYAIPAISCDGGSSDTYCASFLQASNPSCKYTIPIPTIDDTYTNIYPYVFDMFDEPSSSSLQGVASSYEVANATPFLFSVSQNAGAAISLTEGQTKSVAITGTVADYNSCNDLSTVQSYLYRSGIATTTVKEFSFANQDTSVSDLFMSTDGTKMYIIGDTSDTIYQYTLSTAWDINTASYASKSLSVGNEDTVPSGISFKPDGTKMYMLGATNNTVYQYSLPTAWDLSTAYYDSISFNTNLTYAEGITVSPDGTKIYIINTYSSVYGGIYRFSLGTAWDITTSISDSYFNAISFTGASLEGVKFSSDGDSMYIVSAASQAVYEFSLFTEWNVYKANYRAGFSVSSKDTLPKGLSFNSDGTKMYVLGDTSDKVYQYMLYNAWDIYSTTMYGNARDACDSSGEANGNHCYPEITCNVDAGSCTGDTDTTATYTCTANLESYADPTDADTPYSGQYWLSLMKATDDDSAIGSEETKQGVVLNSLIAFSIDSSIFYGNIGAGSSNDPLDVTTTSTPTGNTGLDHEVSGPANMCTDFPTCSGSTIGIANQRYATASLTAFSSGTVLTTSPVSVTMNILKPINATPASKNLWWGIYVPTDADAGTYYGNITVTGIKSNISNWYE</sequence>
<keyword evidence="1" id="KW-0812">Transmembrane</keyword>
<organism evidence="2 3">
    <name type="scientific">candidate division WS6 bacterium RIFOXYC1_FULL_33_10</name>
    <dbReference type="NCBI Taxonomy" id="1802606"/>
    <lineage>
        <taxon>Bacteria</taxon>
        <taxon>Candidatus Dojkabacteria</taxon>
    </lineage>
</organism>
<keyword evidence="1" id="KW-0472">Membrane</keyword>
<dbReference type="SUPFAM" id="SSF63825">
    <property type="entry name" value="YWTD domain"/>
    <property type="match status" value="1"/>
</dbReference>
<gene>
    <name evidence="2" type="ORF">A3J98_02325</name>
</gene>
<dbReference type="Gene3D" id="2.130.10.10">
    <property type="entry name" value="YVTN repeat-like/Quinoprotein amine dehydrogenase"/>
    <property type="match status" value="2"/>
</dbReference>
<comment type="caution">
    <text evidence="2">The sequence shown here is derived from an EMBL/GenBank/DDBJ whole genome shotgun (WGS) entry which is preliminary data.</text>
</comment>
<feature type="transmembrane region" description="Helical" evidence="1">
    <location>
        <begin position="20"/>
        <end position="41"/>
    </location>
</feature>
<reference evidence="2 3" key="1">
    <citation type="journal article" date="2016" name="Nat. Commun.">
        <title>Thousands of microbial genomes shed light on interconnected biogeochemical processes in an aquifer system.</title>
        <authorList>
            <person name="Anantharaman K."/>
            <person name="Brown C.T."/>
            <person name="Hug L.A."/>
            <person name="Sharon I."/>
            <person name="Castelle C.J."/>
            <person name="Probst A.J."/>
            <person name="Thomas B.C."/>
            <person name="Singh A."/>
            <person name="Wilkins M.J."/>
            <person name="Karaoz U."/>
            <person name="Brodie E.L."/>
            <person name="Williams K.H."/>
            <person name="Hubbard S.S."/>
            <person name="Banfield J.F."/>
        </authorList>
    </citation>
    <scope>NUCLEOTIDE SEQUENCE [LARGE SCALE GENOMIC DNA]</scope>
</reference>
<evidence type="ECO:0000256" key="1">
    <source>
        <dbReference type="SAM" id="Phobius"/>
    </source>
</evidence>
<proteinExistence type="predicted"/>
<dbReference type="EMBL" id="MEUP01000092">
    <property type="protein sequence ID" value="OGC45096.1"/>
    <property type="molecule type" value="Genomic_DNA"/>
</dbReference>
<dbReference type="InterPro" id="IPR015943">
    <property type="entry name" value="WD40/YVTN_repeat-like_dom_sf"/>
</dbReference>
<keyword evidence="1" id="KW-1133">Transmembrane helix</keyword>
<dbReference type="Proteomes" id="UP000178631">
    <property type="component" value="Unassembled WGS sequence"/>
</dbReference>
<name>A0A1F4UJJ8_9BACT</name>